<organism evidence="2 3">
    <name type="scientific">Nezara viridula</name>
    <name type="common">Southern green stink bug</name>
    <name type="synonym">Cimex viridulus</name>
    <dbReference type="NCBI Taxonomy" id="85310"/>
    <lineage>
        <taxon>Eukaryota</taxon>
        <taxon>Metazoa</taxon>
        <taxon>Ecdysozoa</taxon>
        <taxon>Arthropoda</taxon>
        <taxon>Hexapoda</taxon>
        <taxon>Insecta</taxon>
        <taxon>Pterygota</taxon>
        <taxon>Neoptera</taxon>
        <taxon>Paraneoptera</taxon>
        <taxon>Hemiptera</taxon>
        <taxon>Heteroptera</taxon>
        <taxon>Panheteroptera</taxon>
        <taxon>Pentatomomorpha</taxon>
        <taxon>Pentatomoidea</taxon>
        <taxon>Pentatomidae</taxon>
        <taxon>Pentatominae</taxon>
        <taxon>Nezara</taxon>
    </lineage>
</organism>
<gene>
    <name evidence="2" type="ORF">NEZAVI_LOCUS11599</name>
</gene>
<dbReference type="OrthoDB" id="6621340at2759"/>
<accession>A0A9P0HIY8</accession>
<dbReference type="EMBL" id="OV725081">
    <property type="protein sequence ID" value="CAH1402886.1"/>
    <property type="molecule type" value="Genomic_DNA"/>
</dbReference>
<name>A0A9P0HIY8_NEZVI</name>
<evidence type="ECO:0000313" key="2">
    <source>
        <dbReference type="EMBL" id="CAH1402886.1"/>
    </source>
</evidence>
<feature type="region of interest" description="Disordered" evidence="1">
    <location>
        <begin position="1"/>
        <end position="63"/>
    </location>
</feature>
<dbReference type="Proteomes" id="UP001152798">
    <property type="component" value="Chromosome 5"/>
</dbReference>
<sequence length="106" mass="11397">MVENGPHREMAIDAGAVNGNAGSPGKPVPPPREPPRPPPAPRNINNNSTAEPSKEPTKQQLDSIKKYQVVMTVACNDVSTKKENLRVPRQVRTSSTDIPVIVKGVP</sequence>
<feature type="compositionally biased region" description="Pro residues" evidence="1">
    <location>
        <begin position="26"/>
        <end position="41"/>
    </location>
</feature>
<dbReference type="AlphaFoldDB" id="A0A9P0HIY8"/>
<keyword evidence="3" id="KW-1185">Reference proteome</keyword>
<evidence type="ECO:0000313" key="3">
    <source>
        <dbReference type="Proteomes" id="UP001152798"/>
    </source>
</evidence>
<reference evidence="2" key="1">
    <citation type="submission" date="2022-01" db="EMBL/GenBank/DDBJ databases">
        <authorList>
            <person name="King R."/>
        </authorList>
    </citation>
    <scope>NUCLEOTIDE SEQUENCE</scope>
</reference>
<protein>
    <submittedName>
        <fullName evidence="2">Uncharacterized protein</fullName>
    </submittedName>
</protein>
<proteinExistence type="predicted"/>
<feature type="compositionally biased region" description="Basic and acidic residues" evidence="1">
    <location>
        <begin position="1"/>
        <end position="11"/>
    </location>
</feature>
<evidence type="ECO:0000256" key="1">
    <source>
        <dbReference type="SAM" id="MobiDB-lite"/>
    </source>
</evidence>